<evidence type="ECO:0000313" key="2">
    <source>
        <dbReference type="EMBL" id="PBK92816.1"/>
    </source>
</evidence>
<protein>
    <submittedName>
        <fullName evidence="2">Uncharacterized protein</fullName>
    </submittedName>
</protein>
<name>A0A2H3DZD6_ARMGA</name>
<dbReference type="AlphaFoldDB" id="A0A2H3DZD6"/>
<evidence type="ECO:0000256" key="1">
    <source>
        <dbReference type="SAM" id="MobiDB-lite"/>
    </source>
</evidence>
<reference evidence="3" key="1">
    <citation type="journal article" date="2017" name="Nat. Ecol. Evol.">
        <title>Genome expansion and lineage-specific genetic innovations in the forest pathogenic fungi Armillaria.</title>
        <authorList>
            <person name="Sipos G."/>
            <person name="Prasanna A.N."/>
            <person name="Walter M.C."/>
            <person name="O'Connor E."/>
            <person name="Balint B."/>
            <person name="Krizsan K."/>
            <person name="Kiss B."/>
            <person name="Hess J."/>
            <person name="Varga T."/>
            <person name="Slot J."/>
            <person name="Riley R."/>
            <person name="Boka B."/>
            <person name="Rigling D."/>
            <person name="Barry K."/>
            <person name="Lee J."/>
            <person name="Mihaltcheva S."/>
            <person name="LaButti K."/>
            <person name="Lipzen A."/>
            <person name="Waldron R."/>
            <person name="Moloney N.M."/>
            <person name="Sperisen C."/>
            <person name="Kredics L."/>
            <person name="Vagvoelgyi C."/>
            <person name="Patrignani A."/>
            <person name="Fitzpatrick D."/>
            <person name="Nagy I."/>
            <person name="Doyle S."/>
            <person name="Anderson J.B."/>
            <person name="Grigoriev I.V."/>
            <person name="Gueldener U."/>
            <person name="Muensterkoetter M."/>
            <person name="Nagy L.G."/>
        </authorList>
    </citation>
    <scope>NUCLEOTIDE SEQUENCE [LARGE SCALE GENOMIC DNA]</scope>
    <source>
        <strain evidence="3">Ar21-2</strain>
    </source>
</reference>
<feature type="compositionally biased region" description="Basic and acidic residues" evidence="1">
    <location>
        <begin position="78"/>
        <end position="88"/>
    </location>
</feature>
<keyword evidence="3" id="KW-1185">Reference proteome</keyword>
<organism evidence="2 3">
    <name type="scientific">Armillaria gallica</name>
    <name type="common">Bulbous honey fungus</name>
    <name type="synonym">Armillaria bulbosa</name>
    <dbReference type="NCBI Taxonomy" id="47427"/>
    <lineage>
        <taxon>Eukaryota</taxon>
        <taxon>Fungi</taxon>
        <taxon>Dikarya</taxon>
        <taxon>Basidiomycota</taxon>
        <taxon>Agaricomycotina</taxon>
        <taxon>Agaricomycetes</taxon>
        <taxon>Agaricomycetidae</taxon>
        <taxon>Agaricales</taxon>
        <taxon>Marasmiineae</taxon>
        <taxon>Physalacriaceae</taxon>
        <taxon>Armillaria</taxon>
    </lineage>
</organism>
<dbReference type="EMBL" id="KZ293657">
    <property type="protein sequence ID" value="PBK92816.1"/>
    <property type="molecule type" value="Genomic_DNA"/>
</dbReference>
<sequence>MSSNGISSVNVGVGLGGTTSVLAWIRLLPGVRGPSSLSNSVEEFIVCSRGTNTSQGSAGNGGGKVRPPGGPKSGGRTADSKDSKTNSK</sequence>
<dbReference type="InParanoid" id="A0A2H3DZD6"/>
<dbReference type="Proteomes" id="UP000217790">
    <property type="component" value="Unassembled WGS sequence"/>
</dbReference>
<feature type="region of interest" description="Disordered" evidence="1">
    <location>
        <begin position="50"/>
        <end position="88"/>
    </location>
</feature>
<proteinExistence type="predicted"/>
<gene>
    <name evidence="2" type="ORF">ARMGADRAFT_1080035</name>
</gene>
<accession>A0A2H3DZD6</accession>
<evidence type="ECO:0000313" key="3">
    <source>
        <dbReference type="Proteomes" id="UP000217790"/>
    </source>
</evidence>